<evidence type="ECO:0000256" key="3">
    <source>
        <dbReference type="ARBA" id="ARBA00022801"/>
    </source>
</evidence>
<dbReference type="GO" id="GO:0008810">
    <property type="term" value="F:cellulase activity"/>
    <property type="evidence" value="ECO:0007669"/>
    <property type="project" value="UniProtKB-EC"/>
</dbReference>
<dbReference type="InterPro" id="IPR001701">
    <property type="entry name" value="Glyco_hydro_9"/>
</dbReference>
<feature type="compositionally biased region" description="Low complexity" evidence="10">
    <location>
        <begin position="450"/>
        <end position="537"/>
    </location>
</feature>
<dbReference type="EC" id="3.2.1.4" evidence="9"/>
<evidence type="ECO:0000256" key="5">
    <source>
        <dbReference type="ARBA" id="ARBA00023277"/>
    </source>
</evidence>
<keyword evidence="4 9" id="KW-0136">Cellulose degradation</keyword>
<dbReference type="InterPro" id="IPR012341">
    <property type="entry name" value="6hp_glycosidase-like_sf"/>
</dbReference>
<evidence type="ECO:0000256" key="7">
    <source>
        <dbReference type="ARBA" id="ARBA00023326"/>
    </source>
</evidence>
<feature type="active site" evidence="8">
    <location>
        <position position="385"/>
    </location>
</feature>
<keyword evidence="13" id="KW-1185">Reference proteome</keyword>
<sequence>MKSKIFLCLFISLLLTINVVKSDESCYLLKQSLMFYKAQRAGRLPDNDIPWRGNSVLTDKSAGSSLDSNGDGDLSKGYFDAGDGVKFHFPMAYSMTMLGWSYLEYSNNIEKCGLGTLYREVLKWGTDFLIASHTSDNVFVCQVGDGNVDHSVWQPPEDINYVRQIYTIDSNNPGTDVAMEAASALAAASLVFKTSNPTYSDLCLQHAKKLYTFAMTAPMKVNSQSNPFYISSGYWDEVTWGSIWLYKATKNQTYMNNAALYYTYGNVQYANEFSWDDKGVGTSLLLYQLSSDSKYKTNLENSFNNWLPGGGVKYTPGGLAWLREWGPCRYSLVMGFLQSVYSIKNGGNSKYNTFAMGQLSYVLGNNTKKQSFVTGYGPNAPKNPHHRAAHHPTDKNINIPVNNTYQLLGGLVGGPKDNDEWTDDRTNYVTNEVALDYNVGLVGSLAAYATGSDSSSSSTGSTAPSTTSSQTSATTSQSTTSSSTSQSTTSSTTSKPTTSSTTSQSTTSSTTSHSTTSSTTSKPTTTSSTTSPSSTTSRELGESESEGQLNYSISLFIGKADLVLLFLLSIISMVFNL</sequence>
<evidence type="ECO:0000256" key="2">
    <source>
        <dbReference type="ARBA" id="ARBA00007072"/>
    </source>
</evidence>
<evidence type="ECO:0000256" key="6">
    <source>
        <dbReference type="ARBA" id="ARBA00023295"/>
    </source>
</evidence>
<comment type="similarity">
    <text evidence="2 8 9">Belongs to the glycosyl hydrolase 9 (cellulase E) family.</text>
</comment>
<dbReference type="Gene3D" id="1.50.10.10">
    <property type="match status" value="1"/>
</dbReference>
<protein>
    <recommendedName>
        <fullName evidence="9">Endoglucanase</fullName>
        <ecNumber evidence="9">3.2.1.4</ecNumber>
    </recommendedName>
</protein>
<accession>A0AAN7TV48</accession>
<evidence type="ECO:0000313" key="13">
    <source>
        <dbReference type="Proteomes" id="UP001344447"/>
    </source>
</evidence>
<evidence type="ECO:0000259" key="11">
    <source>
        <dbReference type="Pfam" id="PF00759"/>
    </source>
</evidence>
<feature type="chain" id="PRO_5042665882" description="Endoglucanase" evidence="9">
    <location>
        <begin position="23"/>
        <end position="577"/>
    </location>
</feature>
<proteinExistence type="inferred from homology"/>
<organism evidence="12 13">
    <name type="scientific">Dictyostelium firmibasis</name>
    <dbReference type="NCBI Taxonomy" id="79012"/>
    <lineage>
        <taxon>Eukaryota</taxon>
        <taxon>Amoebozoa</taxon>
        <taxon>Evosea</taxon>
        <taxon>Eumycetozoa</taxon>
        <taxon>Dictyostelia</taxon>
        <taxon>Dictyosteliales</taxon>
        <taxon>Dictyosteliaceae</taxon>
        <taxon>Dictyostelium</taxon>
    </lineage>
</organism>
<evidence type="ECO:0000256" key="10">
    <source>
        <dbReference type="SAM" id="MobiDB-lite"/>
    </source>
</evidence>
<dbReference type="InterPro" id="IPR018221">
    <property type="entry name" value="Glyco_hydro_9_His_AS"/>
</dbReference>
<dbReference type="Proteomes" id="UP001344447">
    <property type="component" value="Unassembled WGS sequence"/>
</dbReference>
<dbReference type="InterPro" id="IPR008928">
    <property type="entry name" value="6-hairpin_glycosidase_sf"/>
</dbReference>
<dbReference type="EMBL" id="JAVFKY010000002">
    <property type="protein sequence ID" value="KAK5580349.1"/>
    <property type="molecule type" value="Genomic_DNA"/>
</dbReference>
<keyword evidence="7 8" id="KW-0624">Polysaccharide degradation</keyword>
<evidence type="ECO:0000256" key="8">
    <source>
        <dbReference type="PROSITE-ProRule" id="PRU10059"/>
    </source>
</evidence>
<dbReference type="SUPFAM" id="SSF48208">
    <property type="entry name" value="Six-hairpin glycosidases"/>
    <property type="match status" value="1"/>
</dbReference>
<feature type="region of interest" description="Disordered" evidence="10">
    <location>
        <begin position="376"/>
        <end position="397"/>
    </location>
</feature>
<reference evidence="12 13" key="1">
    <citation type="submission" date="2023-11" db="EMBL/GenBank/DDBJ databases">
        <title>Dfirmibasis_genome.</title>
        <authorList>
            <person name="Edelbroek B."/>
            <person name="Kjellin J."/>
            <person name="Jerlstrom-Hultqvist J."/>
            <person name="Soderbom F."/>
        </authorList>
    </citation>
    <scope>NUCLEOTIDE SEQUENCE [LARGE SCALE GENOMIC DNA]</scope>
    <source>
        <strain evidence="12 13">TNS-C-14</strain>
    </source>
</reference>
<keyword evidence="5 8" id="KW-0119">Carbohydrate metabolism</keyword>
<dbReference type="AlphaFoldDB" id="A0AAN7TV48"/>
<gene>
    <name evidence="12" type="ORF">RB653_000365</name>
</gene>
<evidence type="ECO:0000256" key="9">
    <source>
        <dbReference type="RuleBase" id="RU361166"/>
    </source>
</evidence>
<keyword evidence="9" id="KW-0732">Signal</keyword>
<keyword evidence="3 8" id="KW-0378">Hydrolase</keyword>
<comment type="caution">
    <text evidence="12">The sequence shown here is derived from an EMBL/GenBank/DDBJ whole genome shotgun (WGS) entry which is preliminary data.</text>
</comment>
<feature type="region of interest" description="Disordered" evidence="10">
    <location>
        <begin position="449"/>
        <end position="545"/>
    </location>
</feature>
<dbReference type="GO" id="GO:0030245">
    <property type="term" value="P:cellulose catabolic process"/>
    <property type="evidence" value="ECO:0007669"/>
    <property type="project" value="UniProtKB-KW"/>
</dbReference>
<dbReference type="PROSITE" id="PS00592">
    <property type="entry name" value="GH9_2"/>
    <property type="match status" value="1"/>
</dbReference>
<name>A0AAN7TV48_9MYCE</name>
<dbReference type="Pfam" id="PF00759">
    <property type="entry name" value="Glyco_hydro_9"/>
    <property type="match status" value="1"/>
</dbReference>
<evidence type="ECO:0000256" key="4">
    <source>
        <dbReference type="ARBA" id="ARBA00023001"/>
    </source>
</evidence>
<evidence type="ECO:0000313" key="12">
    <source>
        <dbReference type="EMBL" id="KAK5580349.1"/>
    </source>
</evidence>
<comment type="catalytic activity">
    <reaction evidence="1 9">
        <text>Endohydrolysis of (1-&gt;4)-beta-D-glucosidic linkages in cellulose, lichenin and cereal beta-D-glucans.</text>
        <dbReference type="EC" id="3.2.1.4"/>
    </reaction>
</comment>
<keyword evidence="6 8" id="KW-0326">Glycosidase</keyword>
<evidence type="ECO:0000256" key="1">
    <source>
        <dbReference type="ARBA" id="ARBA00000966"/>
    </source>
</evidence>
<feature type="domain" description="Glycoside hydrolase family 9" evidence="11">
    <location>
        <begin position="28"/>
        <end position="444"/>
    </location>
</feature>
<dbReference type="PANTHER" id="PTHR22298">
    <property type="entry name" value="ENDO-1,4-BETA-GLUCANASE"/>
    <property type="match status" value="1"/>
</dbReference>
<feature type="signal peptide" evidence="9">
    <location>
        <begin position="1"/>
        <end position="22"/>
    </location>
</feature>